<feature type="transmembrane region" description="Helical" evidence="5">
    <location>
        <begin position="51"/>
        <end position="68"/>
    </location>
</feature>
<dbReference type="AlphaFoldDB" id="A0A517M0D4"/>
<dbReference type="KEGG" id="ruv:EC9_25230"/>
<feature type="transmembrane region" description="Helical" evidence="5">
    <location>
        <begin position="105"/>
        <end position="124"/>
    </location>
</feature>
<keyword evidence="3 5" id="KW-1133">Transmembrane helix</keyword>
<dbReference type="OrthoDB" id="271729at2"/>
<feature type="transmembrane region" description="Helical" evidence="5">
    <location>
        <begin position="370"/>
        <end position="389"/>
    </location>
</feature>
<dbReference type="GO" id="GO:0016020">
    <property type="term" value="C:membrane"/>
    <property type="evidence" value="ECO:0007669"/>
    <property type="project" value="UniProtKB-SubCell"/>
</dbReference>
<dbReference type="Proteomes" id="UP000319557">
    <property type="component" value="Chromosome"/>
</dbReference>
<organism evidence="7 8">
    <name type="scientific">Rosistilla ulvae</name>
    <dbReference type="NCBI Taxonomy" id="1930277"/>
    <lineage>
        <taxon>Bacteria</taxon>
        <taxon>Pseudomonadati</taxon>
        <taxon>Planctomycetota</taxon>
        <taxon>Planctomycetia</taxon>
        <taxon>Pirellulales</taxon>
        <taxon>Pirellulaceae</taxon>
        <taxon>Rosistilla</taxon>
    </lineage>
</organism>
<feature type="transmembrane region" description="Helical" evidence="5">
    <location>
        <begin position="328"/>
        <end position="358"/>
    </location>
</feature>
<dbReference type="InterPro" id="IPR007016">
    <property type="entry name" value="O-antigen_ligase-rel_domated"/>
</dbReference>
<evidence type="ECO:0000313" key="8">
    <source>
        <dbReference type="Proteomes" id="UP000319557"/>
    </source>
</evidence>
<evidence type="ECO:0000256" key="5">
    <source>
        <dbReference type="SAM" id="Phobius"/>
    </source>
</evidence>
<dbReference type="Pfam" id="PF04932">
    <property type="entry name" value="Wzy_C"/>
    <property type="match status" value="1"/>
</dbReference>
<dbReference type="InterPro" id="IPR051533">
    <property type="entry name" value="WaaL-like"/>
</dbReference>
<evidence type="ECO:0000256" key="4">
    <source>
        <dbReference type="ARBA" id="ARBA00023136"/>
    </source>
</evidence>
<reference evidence="7 8" key="1">
    <citation type="submission" date="2019-02" db="EMBL/GenBank/DDBJ databases">
        <title>Deep-cultivation of Planctomycetes and their phenomic and genomic characterization uncovers novel biology.</title>
        <authorList>
            <person name="Wiegand S."/>
            <person name="Jogler M."/>
            <person name="Boedeker C."/>
            <person name="Pinto D."/>
            <person name="Vollmers J."/>
            <person name="Rivas-Marin E."/>
            <person name="Kohn T."/>
            <person name="Peeters S.H."/>
            <person name="Heuer A."/>
            <person name="Rast P."/>
            <person name="Oberbeckmann S."/>
            <person name="Bunk B."/>
            <person name="Jeske O."/>
            <person name="Meyerdierks A."/>
            <person name="Storesund J.E."/>
            <person name="Kallscheuer N."/>
            <person name="Luecker S."/>
            <person name="Lage O.M."/>
            <person name="Pohl T."/>
            <person name="Merkel B.J."/>
            <person name="Hornburger P."/>
            <person name="Mueller R.-W."/>
            <person name="Bruemmer F."/>
            <person name="Labrenz M."/>
            <person name="Spormann A.M."/>
            <person name="Op den Camp H."/>
            <person name="Overmann J."/>
            <person name="Amann R."/>
            <person name="Jetten M.S.M."/>
            <person name="Mascher T."/>
            <person name="Medema M.H."/>
            <person name="Devos D.P."/>
            <person name="Kaster A.-K."/>
            <person name="Ovreas L."/>
            <person name="Rohde M."/>
            <person name="Galperin M.Y."/>
            <person name="Jogler C."/>
        </authorList>
    </citation>
    <scope>NUCLEOTIDE SEQUENCE [LARGE SCALE GENOMIC DNA]</scope>
    <source>
        <strain evidence="7 8">EC9</strain>
    </source>
</reference>
<feature type="transmembrane region" description="Helical" evidence="5">
    <location>
        <begin position="174"/>
        <end position="198"/>
    </location>
</feature>
<keyword evidence="2 5" id="KW-0812">Transmembrane</keyword>
<dbReference type="PANTHER" id="PTHR37422">
    <property type="entry name" value="TEICHURONIC ACID BIOSYNTHESIS PROTEIN TUAE"/>
    <property type="match status" value="1"/>
</dbReference>
<gene>
    <name evidence="7" type="ORF">EC9_25230</name>
</gene>
<evidence type="ECO:0000256" key="1">
    <source>
        <dbReference type="ARBA" id="ARBA00004141"/>
    </source>
</evidence>
<keyword evidence="4 5" id="KW-0472">Membrane</keyword>
<evidence type="ECO:0000256" key="2">
    <source>
        <dbReference type="ARBA" id="ARBA00022692"/>
    </source>
</evidence>
<dbReference type="EMBL" id="CP036261">
    <property type="protein sequence ID" value="QDS88333.1"/>
    <property type="molecule type" value="Genomic_DNA"/>
</dbReference>
<sequence length="438" mass="47558">MLGLLFIYPAFLGICLAAIFRPWIGVVGFYGFVLLEPNWNWRWSIPQDQQFQPYIAAATLIGFMLSGMQGNRLWGKSQSACLCLVAFLALAFVSMNQSIAPEASAFYMSNFWKIVLMALMAVVLLDSPKKIYIMLWVMILAQGYSAFRINEQYFQDGFSMYANRPWGTKGDNNLYTIMTVPIAGCSAAIALFATGWWMRGIAGGIFLLQIHQIMLMESRGGMLATVGMMGIVAVKMPRNRYTLSAAGLGVAAAMVLAGPPVVKEFMSSFESTEDRDGSAESRFKLWKAGAAITLDHPLLGVGPYAGSRLVPKYYEGGLKTENKGLHNLLFEISTGCGIPAAILYFSFFGIAWFAALSLSKTLVFDGEEGIWIGTAILAVVAGLPGYLAASMFSSGAMLESSYLLGSVGLATWIVANRMAVEPALTDFGDQPATETLDA</sequence>
<feature type="domain" description="O-antigen ligase-related" evidence="6">
    <location>
        <begin position="206"/>
        <end position="345"/>
    </location>
</feature>
<evidence type="ECO:0000313" key="7">
    <source>
        <dbReference type="EMBL" id="QDS88333.1"/>
    </source>
</evidence>
<name>A0A517M0D4_9BACT</name>
<feature type="transmembrane region" description="Helical" evidence="5">
    <location>
        <begin position="7"/>
        <end position="31"/>
    </location>
</feature>
<dbReference type="GO" id="GO:0016874">
    <property type="term" value="F:ligase activity"/>
    <property type="evidence" value="ECO:0007669"/>
    <property type="project" value="UniProtKB-KW"/>
</dbReference>
<evidence type="ECO:0000256" key="3">
    <source>
        <dbReference type="ARBA" id="ARBA00022989"/>
    </source>
</evidence>
<feature type="transmembrane region" description="Helical" evidence="5">
    <location>
        <begin position="80"/>
        <end position="99"/>
    </location>
</feature>
<feature type="transmembrane region" description="Helical" evidence="5">
    <location>
        <begin position="243"/>
        <end position="262"/>
    </location>
</feature>
<feature type="transmembrane region" description="Helical" evidence="5">
    <location>
        <begin position="131"/>
        <end position="149"/>
    </location>
</feature>
<keyword evidence="8" id="KW-1185">Reference proteome</keyword>
<dbReference type="PANTHER" id="PTHR37422:SF23">
    <property type="entry name" value="TEICHURONIC ACID BIOSYNTHESIS PROTEIN TUAE"/>
    <property type="match status" value="1"/>
</dbReference>
<keyword evidence="7" id="KW-0436">Ligase</keyword>
<evidence type="ECO:0000259" key="6">
    <source>
        <dbReference type="Pfam" id="PF04932"/>
    </source>
</evidence>
<protein>
    <submittedName>
        <fullName evidence="7">O-Antigen ligase</fullName>
    </submittedName>
</protein>
<proteinExistence type="predicted"/>
<comment type="subcellular location">
    <subcellularLocation>
        <location evidence="1">Membrane</location>
        <topology evidence="1">Multi-pass membrane protein</topology>
    </subcellularLocation>
</comment>
<accession>A0A517M0D4</accession>